<dbReference type="GO" id="GO:0005524">
    <property type="term" value="F:ATP binding"/>
    <property type="evidence" value="ECO:0007669"/>
    <property type="project" value="InterPro"/>
</dbReference>
<dbReference type="PANTHER" id="PTHR12984">
    <property type="entry name" value="SCY1-RELATED S/T PROTEIN KINASE-LIKE"/>
    <property type="match status" value="1"/>
</dbReference>
<dbReference type="AlphaFoldDB" id="A0A3L6KYQ8"/>
<dbReference type="InterPro" id="IPR051177">
    <property type="entry name" value="CIK-Related_Protein"/>
</dbReference>
<dbReference type="SUPFAM" id="SSF48371">
    <property type="entry name" value="ARM repeat"/>
    <property type="match status" value="1"/>
</dbReference>
<dbReference type="Proteomes" id="UP000266743">
    <property type="component" value="Chromosome 10"/>
</dbReference>
<feature type="compositionally biased region" description="Polar residues" evidence="1">
    <location>
        <begin position="606"/>
        <end position="623"/>
    </location>
</feature>
<proteinExistence type="predicted"/>
<feature type="compositionally biased region" description="Basic and acidic residues" evidence="1">
    <location>
        <begin position="692"/>
        <end position="701"/>
    </location>
</feature>
<sequence length="715" mass="77845">MAFLLRAIGFTESIPGFPYTPCSGSSTTTADTPTITWTMRQGECDESKRSVTIFSVNLADMEPRKRELVRHAMKRAKSLLLPGILRCYGAAEHRDTVYLATEPCEPLSKMKCGQMGSPLATSGDDDDEGEAFNDIVALGLKAVGSAVSALHKNKLIHGNVGRDSVFVISTGEWRLFGLELVSGFDDVGSSYLSYCSLLPAYRRPPETQHTNYESGGKTCAIDSWGLACLIYEVLGVNDQASGKLSQSCSTEDLRSCRTLPRTLQSGFSGLCAVNPKMRHDVDRFLRTSDFIISSDYVQSMQMLDDYSLKDAAERERFMEHLANVVHTFPRDACKHLVLQKLRASFTFGILPGVVDTVVKIAARMPSPEEYATHVSPVIVALFRSKERMVRLRILQHAAELLPQMPPAVVDGEVWSEYASGFESPIAAIREHSARALVPIAPLLTEKRIVNDVPKYIAQLQQDSEGPIRTNATIALCLIADTIPAEYRSKLFAQRFGRMLKDPFAPSRTAALRSFHTTLKHFTAQDIAELVIPGVSPLSMDKVAEVRAVALDVIHAAVSRLDANHREISSSTANEGNVIPPAGVVNNNTNGAGNGVKGSNAALDTQGWGSSGSSSVIQLESTTKGGMENSMPAASKASPFPQKVWGSQSSPSVREDDEESWGEEIQMKPHKLRLHSTATRNGTGAVVPDSLTSDDHPEDKRTLKIRKKGIGASRLS</sequence>
<dbReference type="Gene3D" id="1.25.10.10">
    <property type="entry name" value="Leucine-rich Repeat Variant"/>
    <property type="match status" value="1"/>
</dbReference>
<evidence type="ECO:0000313" key="3">
    <source>
        <dbReference type="EMBL" id="RHW68591.1"/>
    </source>
</evidence>
<feature type="domain" description="Protein kinase" evidence="2">
    <location>
        <begin position="1"/>
        <end position="291"/>
    </location>
</feature>
<evidence type="ECO:0000256" key="1">
    <source>
        <dbReference type="SAM" id="MobiDB-lite"/>
    </source>
</evidence>
<dbReference type="InterPro" id="IPR011989">
    <property type="entry name" value="ARM-like"/>
</dbReference>
<dbReference type="InterPro" id="IPR011009">
    <property type="entry name" value="Kinase-like_dom_sf"/>
</dbReference>
<dbReference type="InterPro" id="IPR000719">
    <property type="entry name" value="Prot_kinase_dom"/>
</dbReference>
<protein>
    <recommendedName>
        <fullName evidence="2">Protein kinase domain-containing protein</fullName>
    </recommendedName>
</protein>
<reference evidence="3" key="1">
    <citation type="submission" date="2018-09" db="EMBL/GenBank/DDBJ databases">
        <title>whole genome sequence of T. equiperdum IVM-t1 strain.</title>
        <authorList>
            <person name="Suganuma K."/>
        </authorList>
    </citation>
    <scope>NUCLEOTIDE SEQUENCE [LARGE SCALE GENOMIC DNA]</scope>
    <source>
        <strain evidence="3">IVM-t1</strain>
    </source>
</reference>
<name>A0A3L6KYQ8_9TRYP</name>
<dbReference type="Gene3D" id="3.30.200.20">
    <property type="entry name" value="Phosphorylase Kinase, domain 1"/>
    <property type="match status" value="1"/>
</dbReference>
<comment type="caution">
    <text evidence="3">The sequence shown here is derived from an EMBL/GenBank/DDBJ whole genome shotgun (WGS) entry which is preliminary data.</text>
</comment>
<dbReference type="EMBL" id="QSBY01000010">
    <property type="protein sequence ID" value="RHW68591.1"/>
    <property type="molecule type" value="Genomic_DNA"/>
</dbReference>
<evidence type="ECO:0000259" key="2">
    <source>
        <dbReference type="PROSITE" id="PS50011"/>
    </source>
</evidence>
<dbReference type="GO" id="GO:0004672">
    <property type="term" value="F:protein kinase activity"/>
    <property type="evidence" value="ECO:0007669"/>
    <property type="project" value="InterPro"/>
</dbReference>
<accession>A0A3L6KYQ8</accession>
<dbReference type="PANTHER" id="PTHR12984:SF3">
    <property type="entry name" value="N-TERMINAL KINASE-LIKE PROTEIN"/>
    <property type="match status" value="1"/>
</dbReference>
<dbReference type="SUPFAM" id="SSF56112">
    <property type="entry name" value="Protein kinase-like (PK-like)"/>
    <property type="match status" value="1"/>
</dbReference>
<feature type="region of interest" description="Disordered" evidence="1">
    <location>
        <begin position="568"/>
        <end position="715"/>
    </location>
</feature>
<dbReference type="PROSITE" id="PS50011">
    <property type="entry name" value="PROTEIN_KINASE_DOM"/>
    <property type="match status" value="1"/>
</dbReference>
<dbReference type="InterPro" id="IPR016024">
    <property type="entry name" value="ARM-type_fold"/>
</dbReference>
<gene>
    <name evidence="3" type="ORF">DPX39_100018000</name>
</gene>
<organism evidence="3">
    <name type="scientific">Trypanosoma brucei equiperdum</name>
    <dbReference type="NCBI Taxonomy" id="630700"/>
    <lineage>
        <taxon>Eukaryota</taxon>
        <taxon>Discoba</taxon>
        <taxon>Euglenozoa</taxon>
        <taxon>Kinetoplastea</taxon>
        <taxon>Metakinetoplastina</taxon>
        <taxon>Trypanosomatida</taxon>
        <taxon>Trypanosomatidae</taxon>
        <taxon>Trypanosoma</taxon>
    </lineage>
</organism>
<dbReference type="Gene3D" id="1.10.510.10">
    <property type="entry name" value="Transferase(Phosphotransferase) domain 1"/>
    <property type="match status" value="1"/>
</dbReference>